<dbReference type="PANTHER" id="PTHR40257:SF1">
    <property type="entry name" value="DUF1330 DOMAIN-CONTAINING PROTEIN"/>
    <property type="match status" value="1"/>
</dbReference>
<dbReference type="AlphaFoldDB" id="A0A381N5A5"/>
<name>A0A381N5A5_9ZZZZ</name>
<reference evidence="1" key="1">
    <citation type="submission" date="2018-05" db="EMBL/GenBank/DDBJ databases">
        <authorList>
            <person name="Lanie J.A."/>
            <person name="Ng W.-L."/>
            <person name="Kazmierczak K.M."/>
            <person name="Andrzejewski T.M."/>
            <person name="Davidsen T.M."/>
            <person name="Wayne K.J."/>
            <person name="Tettelin H."/>
            <person name="Glass J.I."/>
            <person name="Rusch D."/>
            <person name="Podicherti R."/>
            <person name="Tsui H.-C.T."/>
            <person name="Winkler M.E."/>
        </authorList>
    </citation>
    <scope>NUCLEOTIDE SEQUENCE</scope>
</reference>
<proteinExistence type="predicted"/>
<dbReference type="PANTHER" id="PTHR40257">
    <property type="match status" value="1"/>
</dbReference>
<accession>A0A381N5A5</accession>
<dbReference type="SUPFAM" id="SSF54909">
    <property type="entry name" value="Dimeric alpha+beta barrel"/>
    <property type="match status" value="1"/>
</dbReference>
<gene>
    <name evidence="1" type="ORF">METZ01_LOCUS2483</name>
</gene>
<protein>
    <submittedName>
        <fullName evidence="1">Uncharacterized protein</fullName>
    </submittedName>
</protein>
<organism evidence="1">
    <name type="scientific">marine metagenome</name>
    <dbReference type="NCBI Taxonomy" id="408172"/>
    <lineage>
        <taxon>unclassified sequences</taxon>
        <taxon>metagenomes</taxon>
        <taxon>ecological metagenomes</taxon>
    </lineage>
</organism>
<dbReference type="Gene3D" id="3.30.70.100">
    <property type="match status" value="1"/>
</dbReference>
<dbReference type="EMBL" id="UINC01000126">
    <property type="protein sequence ID" value="SUZ49629.1"/>
    <property type="molecule type" value="Genomic_DNA"/>
</dbReference>
<dbReference type="InterPro" id="IPR011008">
    <property type="entry name" value="Dimeric_a/b-barrel"/>
</dbReference>
<sequence length="138" mass="15620">MEVKNAVMPNDQQMAGFLEEGKDQPIYMVNLLKFKDKATYPDKRETDLTGEEAYAIYGQEVRKHLEKVGAKPIFSGKVSRLMLGEVEDLWDVVAIAMYPNRKAMLDMLSDPEYIKSAQHRVAGLEGQLNIETNSPLDI</sequence>
<evidence type="ECO:0000313" key="1">
    <source>
        <dbReference type="EMBL" id="SUZ49629.1"/>
    </source>
</evidence>